<dbReference type="InterPro" id="IPR036259">
    <property type="entry name" value="MFS_trans_sf"/>
</dbReference>
<organism evidence="7">
    <name type="scientific">Pyrodinium bahamense</name>
    <dbReference type="NCBI Taxonomy" id="73915"/>
    <lineage>
        <taxon>Eukaryota</taxon>
        <taxon>Sar</taxon>
        <taxon>Alveolata</taxon>
        <taxon>Dinophyceae</taxon>
        <taxon>Gonyaulacales</taxon>
        <taxon>Pyrocystaceae</taxon>
        <taxon>Pyrodinium</taxon>
    </lineage>
</organism>
<feature type="transmembrane region" description="Helical" evidence="6">
    <location>
        <begin position="415"/>
        <end position="441"/>
    </location>
</feature>
<evidence type="ECO:0000256" key="1">
    <source>
        <dbReference type="ARBA" id="ARBA00004141"/>
    </source>
</evidence>
<dbReference type="GO" id="GO:0016020">
    <property type="term" value="C:membrane"/>
    <property type="evidence" value="ECO:0007669"/>
    <property type="project" value="UniProtKB-SubCell"/>
</dbReference>
<keyword evidence="3 6" id="KW-0812">Transmembrane</keyword>
<reference evidence="7" key="1">
    <citation type="submission" date="2021-01" db="EMBL/GenBank/DDBJ databases">
        <authorList>
            <person name="Corre E."/>
            <person name="Pelletier E."/>
            <person name="Niang G."/>
            <person name="Scheremetjew M."/>
            <person name="Finn R."/>
            <person name="Kale V."/>
            <person name="Holt S."/>
            <person name="Cochrane G."/>
            <person name="Meng A."/>
            <person name="Brown T."/>
            <person name="Cohen L."/>
        </authorList>
    </citation>
    <scope>NUCLEOTIDE SEQUENCE</scope>
    <source>
        <strain evidence="7">Pbaha01</strain>
    </source>
</reference>
<feature type="transmembrane region" description="Helical" evidence="6">
    <location>
        <begin position="129"/>
        <end position="151"/>
    </location>
</feature>
<gene>
    <name evidence="7" type="ORF">PBAH0796_LOCUS15343</name>
</gene>
<feature type="transmembrane region" description="Helical" evidence="6">
    <location>
        <begin position="52"/>
        <end position="72"/>
    </location>
</feature>
<evidence type="ECO:0000256" key="2">
    <source>
        <dbReference type="ARBA" id="ARBA00022448"/>
    </source>
</evidence>
<sequence>MVQHADRRAAGATAALMFGANFLVNLAVSIVAPMLPAHLAQRQLLPSGHGGLVQGLLFSSSSITQLGVMPLGPKLAGRIGRSRMCGIGIVIFSLGMAGFGAADWLLAFVFGERELLESSHPRIELALLFLFRALSACGGTLACLSSMSLALQANPENRGVLMGASETAIGIGFSVGPSIGAAFFTAGGFAAPFVAAACIALGLFPLLLVAARATAKCAVKVENELKEGAVHTRNGRDTRTPGLSPWWSLSALAIAANAFLSMVGLGFLDPTLAPFESHVLGASTVGVGVLFSAASFPYALIGTVVGAIVDAAPNFAAPLVCFGVTFLGLSLGSLAPLVPFMATWAWQLSMLLIMGVVSACGMVPAVPMISAILEREAKSRGCPAMDEDSVLAFTYMAFTAGEMVGPLFGSWAVGAYGFAATVHGLGGAMLAVSVGTGAILIAKGQWCPRGVASAENVEPLLKAEMEDLPLATPRRGVTMLGPRAMSFEL</sequence>
<dbReference type="AlphaFoldDB" id="A0A7S0AEH2"/>
<proteinExistence type="predicted"/>
<accession>A0A7S0AEH2</accession>
<evidence type="ECO:0000256" key="5">
    <source>
        <dbReference type="ARBA" id="ARBA00023136"/>
    </source>
</evidence>
<feature type="transmembrane region" description="Helical" evidence="6">
    <location>
        <begin position="316"/>
        <end position="338"/>
    </location>
</feature>
<evidence type="ECO:0008006" key="8">
    <source>
        <dbReference type="Google" id="ProtNLM"/>
    </source>
</evidence>
<dbReference type="InterPro" id="IPR011701">
    <property type="entry name" value="MFS"/>
</dbReference>
<dbReference type="Gene3D" id="1.20.1250.20">
    <property type="entry name" value="MFS general substrate transporter like domains"/>
    <property type="match status" value="2"/>
</dbReference>
<keyword evidence="4 6" id="KW-1133">Transmembrane helix</keyword>
<dbReference type="SUPFAM" id="SSF103473">
    <property type="entry name" value="MFS general substrate transporter"/>
    <property type="match status" value="1"/>
</dbReference>
<feature type="transmembrane region" description="Helical" evidence="6">
    <location>
        <begin position="288"/>
        <end position="309"/>
    </location>
</feature>
<keyword evidence="2" id="KW-0813">Transport</keyword>
<feature type="transmembrane region" description="Helical" evidence="6">
    <location>
        <begin position="163"/>
        <end position="184"/>
    </location>
</feature>
<protein>
    <recommendedName>
        <fullName evidence="8">Major facilitator superfamily (MFS) profile domain-containing protein</fullName>
    </recommendedName>
</protein>
<evidence type="ECO:0000313" key="7">
    <source>
        <dbReference type="EMBL" id="CAD8361366.1"/>
    </source>
</evidence>
<dbReference type="GO" id="GO:0022857">
    <property type="term" value="F:transmembrane transporter activity"/>
    <property type="evidence" value="ECO:0007669"/>
    <property type="project" value="InterPro"/>
</dbReference>
<feature type="transmembrane region" description="Helical" evidence="6">
    <location>
        <begin position="344"/>
        <end position="369"/>
    </location>
</feature>
<dbReference type="Pfam" id="PF07690">
    <property type="entry name" value="MFS_1"/>
    <property type="match status" value="1"/>
</dbReference>
<evidence type="ECO:0000256" key="6">
    <source>
        <dbReference type="SAM" id="Phobius"/>
    </source>
</evidence>
<dbReference type="EMBL" id="HBEG01025202">
    <property type="protein sequence ID" value="CAD8361366.1"/>
    <property type="molecule type" value="Transcribed_RNA"/>
</dbReference>
<keyword evidence="5 6" id="KW-0472">Membrane</keyword>
<feature type="transmembrane region" description="Helical" evidence="6">
    <location>
        <begin position="390"/>
        <end position="409"/>
    </location>
</feature>
<evidence type="ECO:0000256" key="4">
    <source>
        <dbReference type="ARBA" id="ARBA00022989"/>
    </source>
</evidence>
<dbReference type="InterPro" id="IPR050930">
    <property type="entry name" value="MFS_Vesicular_Transporter"/>
</dbReference>
<comment type="subcellular location">
    <subcellularLocation>
        <location evidence="1">Membrane</location>
        <topology evidence="1">Multi-pass membrane protein</topology>
    </subcellularLocation>
</comment>
<feature type="transmembrane region" description="Helical" evidence="6">
    <location>
        <begin position="190"/>
        <end position="210"/>
    </location>
</feature>
<feature type="transmembrane region" description="Helical" evidence="6">
    <location>
        <begin position="246"/>
        <end position="268"/>
    </location>
</feature>
<name>A0A7S0AEH2_9DINO</name>
<dbReference type="PANTHER" id="PTHR23506:SF23">
    <property type="entry name" value="GH10249P"/>
    <property type="match status" value="1"/>
</dbReference>
<feature type="transmembrane region" description="Helical" evidence="6">
    <location>
        <begin position="84"/>
        <end position="109"/>
    </location>
</feature>
<evidence type="ECO:0000256" key="3">
    <source>
        <dbReference type="ARBA" id="ARBA00022692"/>
    </source>
</evidence>
<dbReference type="PANTHER" id="PTHR23506">
    <property type="entry name" value="GH10249P"/>
    <property type="match status" value="1"/>
</dbReference>
<feature type="transmembrane region" description="Helical" evidence="6">
    <location>
        <begin position="12"/>
        <end position="32"/>
    </location>
</feature>